<keyword evidence="2" id="KW-1185">Reference proteome</keyword>
<dbReference type="AlphaFoldDB" id="A0A3G8XU20"/>
<reference evidence="2" key="1">
    <citation type="submission" date="2018-11" db="EMBL/GenBank/DDBJ databases">
        <title>Proposal to divide the Flavobacteriaceae and reorganize its genera based on Amino Acid Identity values calculated from whole genome sequences.</title>
        <authorList>
            <person name="Nicholson A.C."/>
            <person name="Gulvik C.A."/>
            <person name="Whitney A.M."/>
            <person name="Humrighouse B.W."/>
            <person name="Bell M."/>
            <person name="Holmes B."/>
            <person name="Steigerwalt A.G."/>
            <person name="Villarma A."/>
            <person name="Sheth M."/>
            <person name="Batra D."/>
            <person name="Pryor J."/>
            <person name="Bernardet J.-F."/>
            <person name="Hugo C."/>
            <person name="Kampfer P."/>
            <person name="Newman J.D."/>
            <person name="McQuiston J.R."/>
        </authorList>
    </citation>
    <scope>NUCLEOTIDE SEQUENCE [LARGE SCALE GENOMIC DNA]</scope>
    <source>
        <strain evidence="2">G0081</strain>
    </source>
</reference>
<dbReference type="PROSITE" id="PS51257">
    <property type="entry name" value="PROKAR_LIPOPROTEIN"/>
    <property type="match status" value="1"/>
</dbReference>
<gene>
    <name evidence="1" type="ORF">EIB73_11180</name>
</gene>
<dbReference type="OrthoDB" id="1263968at2"/>
<dbReference type="EMBL" id="CP034159">
    <property type="protein sequence ID" value="AZI33714.1"/>
    <property type="molecule type" value="Genomic_DNA"/>
</dbReference>
<evidence type="ECO:0000313" key="1">
    <source>
        <dbReference type="EMBL" id="AZI33714.1"/>
    </source>
</evidence>
<dbReference type="Proteomes" id="UP000270185">
    <property type="component" value="Chromosome"/>
</dbReference>
<proteinExistence type="predicted"/>
<accession>A0A3G8XU20</accession>
<dbReference type="KEGG" id="ccas:EIB73_11180"/>
<evidence type="ECO:0000313" key="2">
    <source>
        <dbReference type="Proteomes" id="UP000270185"/>
    </source>
</evidence>
<name>A0A3G8XU20_9FLAO</name>
<evidence type="ECO:0008006" key="3">
    <source>
        <dbReference type="Google" id="ProtNLM"/>
    </source>
</evidence>
<organism evidence="1 2">
    <name type="scientific">Kaistella carnis</name>
    <dbReference type="NCBI Taxonomy" id="1241979"/>
    <lineage>
        <taxon>Bacteria</taxon>
        <taxon>Pseudomonadati</taxon>
        <taxon>Bacteroidota</taxon>
        <taxon>Flavobacteriia</taxon>
        <taxon>Flavobacteriales</taxon>
        <taxon>Weeksellaceae</taxon>
        <taxon>Chryseobacterium group</taxon>
        <taxon>Kaistella</taxon>
    </lineage>
</organism>
<dbReference type="RefSeq" id="WP_125025354.1">
    <property type="nucleotide sequence ID" value="NZ_CP034159.1"/>
</dbReference>
<sequence length="125" mass="13615">MKKLVIFTFTLFLLTACTKEQSKNGTETSVSAKDPNEISLEQEPIQLKGEDGKIITVTYFAKGDDVAVKIEQEGQADETLIAKKISTTGDPIFANEKHLWEGSVGKGGKMTDGAGNTIKYSEIEE</sequence>
<protein>
    <recommendedName>
        <fullName evidence="3">C-type lysozyme inhibitor domain-containing protein</fullName>
    </recommendedName>
</protein>